<sequence length="107" mass="12325">MTGYSFSRLCCSLCDLHVAVSHSLILICYPLLVLNCHAHLFLCSSFLHTTDLLCHEDVKLTALCSQLDFPGYVTPYPKLELLFSGNLWVWKHLKTSKKNLWRKNKIK</sequence>
<reference evidence="1 2" key="1">
    <citation type="submission" date="2021-06" db="EMBL/GenBank/DDBJ databases">
        <authorList>
            <person name="Palmer J.M."/>
        </authorList>
    </citation>
    <scope>NUCLEOTIDE SEQUENCE [LARGE SCALE GENOMIC DNA]</scope>
    <source>
        <strain evidence="1 2">XR_2019</strain>
        <tissue evidence="1">Muscle</tissue>
    </source>
</reference>
<evidence type="ECO:0000313" key="2">
    <source>
        <dbReference type="Proteomes" id="UP001444071"/>
    </source>
</evidence>
<dbReference type="EMBL" id="JAHRIM010042718">
    <property type="protein sequence ID" value="MEQ2267627.1"/>
    <property type="molecule type" value="Genomic_DNA"/>
</dbReference>
<accession>A0ABV0WF81</accession>
<comment type="caution">
    <text evidence="1">The sequence shown here is derived from an EMBL/GenBank/DDBJ whole genome shotgun (WGS) entry which is preliminary data.</text>
</comment>
<dbReference type="Proteomes" id="UP001444071">
    <property type="component" value="Unassembled WGS sequence"/>
</dbReference>
<proteinExistence type="predicted"/>
<name>A0ABV0WF81_9TELE</name>
<protein>
    <submittedName>
        <fullName evidence="1">Uncharacterized protein</fullName>
    </submittedName>
</protein>
<evidence type="ECO:0000313" key="1">
    <source>
        <dbReference type="EMBL" id="MEQ2267627.1"/>
    </source>
</evidence>
<organism evidence="1 2">
    <name type="scientific">Xenotaenia resolanae</name>
    <dbReference type="NCBI Taxonomy" id="208358"/>
    <lineage>
        <taxon>Eukaryota</taxon>
        <taxon>Metazoa</taxon>
        <taxon>Chordata</taxon>
        <taxon>Craniata</taxon>
        <taxon>Vertebrata</taxon>
        <taxon>Euteleostomi</taxon>
        <taxon>Actinopterygii</taxon>
        <taxon>Neopterygii</taxon>
        <taxon>Teleostei</taxon>
        <taxon>Neoteleostei</taxon>
        <taxon>Acanthomorphata</taxon>
        <taxon>Ovalentaria</taxon>
        <taxon>Atherinomorphae</taxon>
        <taxon>Cyprinodontiformes</taxon>
        <taxon>Goodeidae</taxon>
        <taxon>Xenotaenia</taxon>
    </lineage>
</organism>
<keyword evidence="2" id="KW-1185">Reference proteome</keyword>
<gene>
    <name evidence="1" type="ORF">XENORESO_008434</name>
</gene>